<dbReference type="InterPro" id="IPR011989">
    <property type="entry name" value="ARM-like"/>
</dbReference>
<evidence type="ECO:0000256" key="2">
    <source>
        <dbReference type="ARBA" id="ARBA00009549"/>
    </source>
</evidence>
<dbReference type="GO" id="GO:0005876">
    <property type="term" value="C:spindle microtubule"/>
    <property type="evidence" value="ECO:0007669"/>
    <property type="project" value="TreeGrafter"/>
</dbReference>
<dbReference type="GO" id="GO:1990023">
    <property type="term" value="C:mitotic spindle midzone"/>
    <property type="evidence" value="ECO:0007669"/>
    <property type="project" value="TreeGrafter"/>
</dbReference>
<comment type="similarity">
    <text evidence="2">Belongs to the CLASP family.</text>
</comment>
<evidence type="ECO:0000256" key="3">
    <source>
        <dbReference type="ARBA" id="ARBA00022618"/>
    </source>
</evidence>
<evidence type="ECO:0000313" key="8">
    <source>
        <dbReference type="Proteomes" id="UP000183567"/>
    </source>
</evidence>
<keyword evidence="5" id="KW-0498">Mitosis</keyword>
<dbReference type="Proteomes" id="UP000183567">
    <property type="component" value="Unassembled WGS sequence"/>
</dbReference>
<proteinExistence type="inferred from homology"/>
<accession>A0A1J8PPJ7</accession>
<keyword evidence="5" id="KW-0131">Cell cycle</keyword>
<dbReference type="GO" id="GO:0090307">
    <property type="term" value="P:mitotic spindle assembly"/>
    <property type="evidence" value="ECO:0007669"/>
    <property type="project" value="TreeGrafter"/>
</dbReference>
<comment type="subcellular location">
    <subcellularLocation>
        <location evidence="1">Cytoplasm</location>
        <location evidence="1">Cytoskeleton</location>
        <location evidence="1">Spindle</location>
    </subcellularLocation>
</comment>
<name>A0A1J8PPJ7_9AGAM</name>
<keyword evidence="3" id="KW-0132">Cell division</keyword>
<dbReference type="GO" id="GO:0005815">
    <property type="term" value="C:microtubule organizing center"/>
    <property type="evidence" value="ECO:0007669"/>
    <property type="project" value="TreeGrafter"/>
</dbReference>
<dbReference type="OrthoDB" id="46159at2759"/>
<sequence length="218" mass="23645">MSIRKCSSPSALKTELGVIRRKVSVQETGTSWHIIEQGIIQLIQCCKNGGCTFATEMVAGIRSLSKPLNTAMNSERSRLSGATIELITALSVSLSPAFESLLSIFIPTLLRLCARTNKVYTSRAKASIFAMIKHTQSTSILPYLAASIHNKSPSLRLVAAEGVLAYLNFHTSNGTRTHLIENVIQSTSEDASAAVRAVGKTIYKAYRALLADSVERFV</sequence>
<dbReference type="GO" id="GO:0051301">
    <property type="term" value="P:cell division"/>
    <property type="evidence" value="ECO:0007669"/>
    <property type="project" value="UniProtKB-KW"/>
</dbReference>
<evidence type="ECO:0000256" key="4">
    <source>
        <dbReference type="ARBA" id="ARBA00022701"/>
    </source>
</evidence>
<dbReference type="GO" id="GO:0005881">
    <property type="term" value="C:cytoplasmic microtubule"/>
    <property type="evidence" value="ECO:0007669"/>
    <property type="project" value="TreeGrafter"/>
</dbReference>
<dbReference type="EMBL" id="LVVM01005480">
    <property type="protein sequence ID" value="OJA10431.1"/>
    <property type="molecule type" value="Genomic_DNA"/>
</dbReference>
<organism evidence="7 8">
    <name type="scientific">Rhizopogon vesiculosus</name>
    <dbReference type="NCBI Taxonomy" id="180088"/>
    <lineage>
        <taxon>Eukaryota</taxon>
        <taxon>Fungi</taxon>
        <taxon>Dikarya</taxon>
        <taxon>Basidiomycota</taxon>
        <taxon>Agaricomycotina</taxon>
        <taxon>Agaricomycetes</taxon>
        <taxon>Agaricomycetidae</taxon>
        <taxon>Boletales</taxon>
        <taxon>Suillineae</taxon>
        <taxon>Rhizopogonaceae</taxon>
        <taxon>Rhizopogon</taxon>
    </lineage>
</organism>
<dbReference type="AlphaFoldDB" id="A0A1J8PPJ7"/>
<dbReference type="Gene3D" id="1.25.10.10">
    <property type="entry name" value="Leucine-rich Repeat Variant"/>
    <property type="match status" value="1"/>
</dbReference>
<gene>
    <name evidence="7" type="ORF">AZE42_10465</name>
</gene>
<dbReference type="Pfam" id="PF12348">
    <property type="entry name" value="CLASP_N"/>
    <property type="match status" value="1"/>
</dbReference>
<dbReference type="PANTHER" id="PTHR21567:SF60">
    <property type="entry name" value="CLASP N-TERMINAL DOMAIN-CONTAINING PROTEIN"/>
    <property type="match status" value="1"/>
</dbReference>
<protein>
    <recommendedName>
        <fullName evidence="6">CLASP N-terminal domain-containing protein</fullName>
    </recommendedName>
</protein>
<dbReference type="GO" id="GO:0008017">
    <property type="term" value="F:microtubule binding"/>
    <property type="evidence" value="ECO:0007669"/>
    <property type="project" value="TreeGrafter"/>
</dbReference>
<evidence type="ECO:0000313" key="7">
    <source>
        <dbReference type="EMBL" id="OJA10431.1"/>
    </source>
</evidence>
<feature type="domain" description="CLASP N-terminal" evidence="6">
    <location>
        <begin position="26"/>
        <end position="207"/>
    </location>
</feature>
<evidence type="ECO:0000259" key="6">
    <source>
        <dbReference type="Pfam" id="PF12348"/>
    </source>
</evidence>
<dbReference type="SUPFAM" id="SSF48371">
    <property type="entry name" value="ARM repeat"/>
    <property type="match status" value="1"/>
</dbReference>
<dbReference type="STRING" id="180088.A0A1J8PPJ7"/>
<evidence type="ECO:0000256" key="5">
    <source>
        <dbReference type="ARBA" id="ARBA00022776"/>
    </source>
</evidence>
<keyword evidence="4" id="KW-0493">Microtubule</keyword>
<reference evidence="7 8" key="1">
    <citation type="submission" date="2016-03" db="EMBL/GenBank/DDBJ databases">
        <title>Comparative genomics of the ectomycorrhizal sister species Rhizopogon vinicolor and Rhizopogon vesiculosus (Basidiomycota: Boletales) reveals a divergence of the mating type B locus.</title>
        <authorList>
            <person name="Mujic A.B."/>
            <person name="Kuo A."/>
            <person name="Tritt A."/>
            <person name="Lipzen A."/>
            <person name="Chen C."/>
            <person name="Johnson J."/>
            <person name="Sharma A."/>
            <person name="Barry K."/>
            <person name="Grigoriev I.V."/>
            <person name="Spatafora J.W."/>
        </authorList>
    </citation>
    <scope>NUCLEOTIDE SEQUENCE [LARGE SCALE GENOMIC DNA]</scope>
    <source>
        <strain evidence="7 8">AM-OR11-056</strain>
    </source>
</reference>
<dbReference type="PANTHER" id="PTHR21567">
    <property type="entry name" value="CLASP"/>
    <property type="match status" value="1"/>
</dbReference>
<keyword evidence="8" id="KW-1185">Reference proteome</keyword>
<evidence type="ECO:0000256" key="1">
    <source>
        <dbReference type="ARBA" id="ARBA00004186"/>
    </source>
</evidence>
<dbReference type="InterPro" id="IPR024395">
    <property type="entry name" value="CLASP_N_dom"/>
</dbReference>
<comment type="caution">
    <text evidence="7">The sequence shown here is derived from an EMBL/GenBank/DDBJ whole genome shotgun (WGS) entry which is preliminary data.</text>
</comment>
<dbReference type="InterPro" id="IPR016024">
    <property type="entry name" value="ARM-type_fold"/>
</dbReference>